<evidence type="ECO:0000259" key="4">
    <source>
        <dbReference type="Pfam" id="PF02538"/>
    </source>
</evidence>
<gene>
    <name evidence="7" type="ORF">SPI_09293</name>
</gene>
<dbReference type="GO" id="GO:0005829">
    <property type="term" value="C:cytosol"/>
    <property type="evidence" value="ECO:0007669"/>
    <property type="project" value="TreeGrafter"/>
</dbReference>
<dbReference type="Pfam" id="PF02538">
    <property type="entry name" value="Hydantoinase_B"/>
    <property type="match status" value="1"/>
</dbReference>
<dbReference type="EMBL" id="AZHD01000028">
    <property type="protein sequence ID" value="OAA53586.1"/>
    <property type="molecule type" value="Genomic_DNA"/>
</dbReference>
<dbReference type="Pfam" id="PF19278">
    <property type="entry name" value="Hydant_A_C"/>
    <property type="match status" value="1"/>
</dbReference>
<keyword evidence="8" id="KW-1185">Reference proteome</keyword>
<feature type="region of interest" description="Disordered" evidence="2">
    <location>
        <begin position="1253"/>
        <end position="1294"/>
    </location>
</feature>
<evidence type="ECO:0000259" key="6">
    <source>
        <dbReference type="Pfam" id="PF19278"/>
    </source>
</evidence>
<dbReference type="InterPro" id="IPR003692">
    <property type="entry name" value="Hydantoinase_B"/>
</dbReference>
<evidence type="ECO:0000256" key="2">
    <source>
        <dbReference type="SAM" id="MobiDB-lite"/>
    </source>
</evidence>
<evidence type="ECO:0000259" key="3">
    <source>
        <dbReference type="Pfam" id="PF01968"/>
    </source>
</evidence>
<feature type="domain" description="Hydantoinase A/oxoprolinase" evidence="3">
    <location>
        <begin position="239"/>
        <end position="529"/>
    </location>
</feature>
<accession>A0A167LVY9</accession>
<dbReference type="OrthoDB" id="3643at2759"/>
<evidence type="ECO:0000313" key="8">
    <source>
        <dbReference type="Proteomes" id="UP000076874"/>
    </source>
</evidence>
<dbReference type="GO" id="GO:0017168">
    <property type="term" value="F:5-oxoprolinase (ATP-hydrolyzing) activity"/>
    <property type="evidence" value="ECO:0007669"/>
    <property type="project" value="TreeGrafter"/>
</dbReference>
<organism evidence="7 8">
    <name type="scientific">Niveomyces insectorum RCEF 264</name>
    <dbReference type="NCBI Taxonomy" id="1081102"/>
    <lineage>
        <taxon>Eukaryota</taxon>
        <taxon>Fungi</taxon>
        <taxon>Dikarya</taxon>
        <taxon>Ascomycota</taxon>
        <taxon>Pezizomycotina</taxon>
        <taxon>Sordariomycetes</taxon>
        <taxon>Hypocreomycetidae</taxon>
        <taxon>Hypocreales</taxon>
        <taxon>Cordycipitaceae</taxon>
        <taxon>Niveomyces</taxon>
    </lineage>
</organism>
<comment type="similarity">
    <text evidence="1">Belongs to the oxoprolinase family.</text>
</comment>
<evidence type="ECO:0000256" key="1">
    <source>
        <dbReference type="ARBA" id="ARBA00010403"/>
    </source>
</evidence>
<dbReference type="Proteomes" id="UP000076874">
    <property type="component" value="Unassembled WGS sequence"/>
</dbReference>
<sequence length="1322" mass="142231">MAAGKIRIAIDRGGTFTDAWAQIPGREEHVILKVLSEAPDEYGDAPTECIRQILEIASGASIPRGTLLDLDSVESIRMGTTVATNALLERKGERVAFVTTKGFRDLLRIGNQARPDLFDLSVQRLDELYEAVLEVDERVTIEGWAENPEPTSIDVRADADLREGLTGEAVRILQKPDLAVLRRDLQGLWDQGFRDVAIAFMHSYTYPDHENAVADLAAEMGFTVSASARLLSMVNLVPRSQSAVADAYLSPVTQRYLASFQKGFKGQLEDHNGKKLFLNQSDGGLTNFKTFAGLRGVLSGPAGGLVGVARTCYHPDDATPVLGFDMGGTSTDVARFSGELEHVFESTIAEIAIQTPQLDINTVAAGGGSILSWENGLFKVGPESAGANPGPACYGRGGPLTVTDANLFLGRIIKESFPQPLDSEIVAKRFRALTDTINAEKDGSAALTVEEVACGFLSIANATMTRPIRTLSEGRGFETAGHNLACFGGAGGQHAVFVARDLGIRQALIPRYSSILSAFGMALADVTVENQEPEALVWTDEDPSIAARLDARFQKLCERGAAALASQGGFCDENIVHEMYLNMHYRGSDTTLMIRRPETAVADFGAAFTKRHEQEFGFSQPREILVEDIRVRSVGKSSGVTVSNPFAELKKLKEGTPTPAPTFTEQSRTQVYFENEAWLDTPVYDLATLPVGARIHGPAMIVDKTQTIVVDTQSEARKLPEHVVLEILDVGRRQLAGTDVVDPILLSVFSHRLMSVAEQMGTAMQKTSISVNIKERLDYSCAVFSADGGLVANAPHIPGHLGSMASAIAYQANRYKPGELKPGDVLLSNHPIAGGTHLPDITCITPVFDDDAAPTKILFFVGNRGHHADIGGIIPGSMPPSSTELWQEGAAFESFKMINQGVFDEAGLIDILYHQPAKYPGCSGTRTLKDNIADLKAAVASNQRGIQLIHALVKEYSWPVVEFYMKAIQDNAAQSVRELLKVFSARFEGADLEAVDYTDDGTPLVLRISIDAETGNAVFDFTGTGPEHHGNLNCPPACMYSSILYCLRCMISSDIPLNQGCLQPIEIVCPPGTLLTPSFSAATVGSTGETSNRVIDLIFKAFHAAAASQGTCNNLTFGYGGMEHATGQVVKGFGYYETIAGGAGAGANWDGQSGVHTGVTNTRIGDPEVFEKRYPVILREFSIRHGSGGAGLHRGGDGCVRDIEFRIPVQVSILSERRVNPPYGLAGGCPGARGVNIWVRHDPETGTVRRVGMSGKSSAHMRAGDRFVIHTPGGGGYGRDPAQREPKRPKDAFTVHEKYIRSPALFKARGSIASRQAVAASN</sequence>
<comment type="caution">
    <text evidence="7">The sequence shown here is derived from an EMBL/GenBank/DDBJ whole genome shotgun (WGS) entry which is preliminary data.</text>
</comment>
<dbReference type="STRING" id="1081102.A0A167LVY9"/>
<evidence type="ECO:0000259" key="5">
    <source>
        <dbReference type="Pfam" id="PF05378"/>
    </source>
</evidence>
<dbReference type="InterPro" id="IPR008040">
    <property type="entry name" value="Hydant_A_N"/>
</dbReference>
<feature type="domain" description="Hydantoinase B/oxoprolinase" evidence="4">
    <location>
        <begin position="742"/>
        <end position="1279"/>
    </location>
</feature>
<feature type="domain" description="Hydantoinase/oxoprolinase N-terminal" evidence="5">
    <location>
        <begin position="7"/>
        <end position="220"/>
    </location>
</feature>
<dbReference type="Pfam" id="PF05378">
    <property type="entry name" value="Hydant_A_N"/>
    <property type="match status" value="1"/>
</dbReference>
<evidence type="ECO:0000313" key="7">
    <source>
        <dbReference type="EMBL" id="OAA53586.1"/>
    </source>
</evidence>
<dbReference type="PANTHER" id="PTHR11365:SF9">
    <property type="entry name" value="5-OXOPROLINASE"/>
    <property type="match status" value="1"/>
</dbReference>
<dbReference type="Pfam" id="PF01968">
    <property type="entry name" value="Hydantoinase_A"/>
    <property type="match status" value="1"/>
</dbReference>
<reference evidence="7 8" key="1">
    <citation type="journal article" date="2016" name="Genome Biol. Evol.">
        <title>Divergent and convergent evolution of fungal pathogenicity.</title>
        <authorList>
            <person name="Shang Y."/>
            <person name="Xiao G."/>
            <person name="Zheng P."/>
            <person name="Cen K."/>
            <person name="Zhan S."/>
            <person name="Wang C."/>
        </authorList>
    </citation>
    <scope>NUCLEOTIDE SEQUENCE [LARGE SCALE GENOMIC DNA]</scope>
    <source>
        <strain evidence="7 8">RCEF 264</strain>
    </source>
</reference>
<dbReference type="InterPro" id="IPR049517">
    <property type="entry name" value="ACX-like_C"/>
</dbReference>
<dbReference type="InterPro" id="IPR045079">
    <property type="entry name" value="Oxoprolinase-like"/>
</dbReference>
<proteinExistence type="inferred from homology"/>
<feature type="domain" description="Acetophenone carboxylase-like C-terminal" evidence="6">
    <location>
        <begin position="544"/>
        <end position="725"/>
    </location>
</feature>
<dbReference type="GO" id="GO:0006749">
    <property type="term" value="P:glutathione metabolic process"/>
    <property type="evidence" value="ECO:0007669"/>
    <property type="project" value="TreeGrafter"/>
</dbReference>
<dbReference type="InterPro" id="IPR002821">
    <property type="entry name" value="Hydantoinase_A"/>
</dbReference>
<feature type="compositionally biased region" description="Basic and acidic residues" evidence="2">
    <location>
        <begin position="1281"/>
        <end position="1294"/>
    </location>
</feature>
<name>A0A167LVY9_9HYPO</name>
<dbReference type="PANTHER" id="PTHR11365">
    <property type="entry name" value="5-OXOPROLINASE RELATED"/>
    <property type="match status" value="1"/>
</dbReference>
<protein>
    <submittedName>
        <fullName evidence="7">Hydantoinase B/oxoprolinase</fullName>
    </submittedName>
</protein>